<organism evidence="2 3">
    <name type="scientific">Phnomibacter ginsenosidimutans</name>
    <dbReference type="NCBI Taxonomy" id="2676868"/>
    <lineage>
        <taxon>Bacteria</taxon>
        <taxon>Pseudomonadati</taxon>
        <taxon>Bacteroidota</taxon>
        <taxon>Chitinophagia</taxon>
        <taxon>Chitinophagales</taxon>
        <taxon>Chitinophagaceae</taxon>
        <taxon>Phnomibacter</taxon>
    </lineage>
</organism>
<dbReference type="InterPro" id="IPR016786">
    <property type="entry name" value="YdeI_bac"/>
</dbReference>
<dbReference type="EMBL" id="CP046566">
    <property type="protein sequence ID" value="QGW27848.1"/>
    <property type="molecule type" value="Genomic_DNA"/>
</dbReference>
<dbReference type="RefSeq" id="WP_157478002.1">
    <property type="nucleotide sequence ID" value="NZ_CP046566.1"/>
</dbReference>
<dbReference type="Gene3D" id="3.90.1150.200">
    <property type="match status" value="1"/>
</dbReference>
<dbReference type="PIRSF" id="PIRSF021308">
    <property type="entry name" value="UCP021308"/>
    <property type="match status" value="1"/>
</dbReference>
<protein>
    <recommendedName>
        <fullName evidence="1">YdhG-like domain-containing protein</fullName>
    </recommendedName>
</protein>
<accession>A0A6I6GJK9</accession>
<feature type="domain" description="YdhG-like" evidence="1">
    <location>
        <begin position="29"/>
        <end position="126"/>
    </location>
</feature>
<dbReference type="Pfam" id="PF08818">
    <property type="entry name" value="DUF1801"/>
    <property type="match status" value="1"/>
</dbReference>
<sequence>MTKDVDVFFAEGCGRCALGGTPDCRVHTWQQPLQLLRQLLLDCGLTETCKWGVPCYMHGKQNLLMLYALKDYCGLSFLNGALLEDTAQLLTKQGDNVQAGRIMRFTDGAQVAKLSTTIKAYVFEAMAAVDAGIKPVLKKTAEPVPEEWQQLLQEWPDVAKAFAALTPGRQRGYLLHFNSAKQSATRRSRMEKCLPKILAGLGFHD</sequence>
<evidence type="ECO:0000313" key="2">
    <source>
        <dbReference type="EMBL" id="QGW27848.1"/>
    </source>
</evidence>
<dbReference type="Proteomes" id="UP000426027">
    <property type="component" value="Chromosome"/>
</dbReference>
<evidence type="ECO:0000259" key="1">
    <source>
        <dbReference type="Pfam" id="PF08818"/>
    </source>
</evidence>
<dbReference type="Pfam" id="PF13376">
    <property type="entry name" value="OmdA"/>
    <property type="match status" value="1"/>
</dbReference>
<dbReference type="AlphaFoldDB" id="A0A6I6GJK9"/>
<keyword evidence="3" id="KW-1185">Reference proteome</keyword>
<name>A0A6I6GJK9_9BACT</name>
<proteinExistence type="predicted"/>
<gene>
    <name evidence="2" type="ORF">GLV81_06840</name>
</gene>
<reference evidence="2 3" key="1">
    <citation type="submission" date="2019-11" db="EMBL/GenBank/DDBJ databases">
        <authorList>
            <person name="Im W.T."/>
        </authorList>
    </citation>
    <scope>NUCLEOTIDE SEQUENCE [LARGE SCALE GENOMIC DNA]</scope>
    <source>
        <strain evidence="2 3">SB-02</strain>
    </source>
</reference>
<dbReference type="KEGG" id="fls:GLV81_06840"/>
<dbReference type="SUPFAM" id="SSF159888">
    <property type="entry name" value="YdhG-like"/>
    <property type="match status" value="1"/>
</dbReference>
<dbReference type="InterPro" id="IPR014922">
    <property type="entry name" value="YdhG-like"/>
</dbReference>
<evidence type="ECO:0000313" key="3">
    <source>
        <dbReference type="Proteomes" id="UP000426027"/>
    </source>
</evidence>